<evidence type="ECO:0000313" key="3">
    <source>
        <dbReference type="Proteomes" id="UP000602510"/>
    </source>
</evidence>
<protein>
    <submittedName>
        <fullName evidence="1">Uncharacterized protein</fullName>
    </submittedName>
</protein>
<evidence type="ECO:0000313" key="2">
    <source>
        <dbReference type="EMBL" id="KAF4149966.1"/>
    </source>
</evidence>
<accession>A0A833T881</accession>
<dbReference type="Proteomes" id="UP000704712">
    <property type="component" value="Unassembled WGS sequence"/>
</dbReference>
<proteinExistence type="predicted"/>
<dbReference type="Proteomes" id="UP000602510">
    <property type="component" value="Unassembled WGS sequence"/>
</dbReference>
<reference evidence="1" key="1">
    <citation type="submission" date="2020-04" db="EMBL/GenBank/DDBJ databases">
        <title>Hybrid Assembly of Korean Phytophthora infestans isolates.</title>
        <authorList>
            <person name="Prokchorchik M."/>
            <person name="Lee Y."/>
            <person name="Seo J."/>
            <person name="Cho J.-H."/>
            <person name="Park Y.-E."/>
            <person name="Jang D.-C."/>
            <person name="Im J.-S."/>
            <person name="Choi J.-G."/>
            <person name="Park H.-J."/>
            <person name="Lee G.-B."/>
            <person name="Lee Y.-G."/>
            <person name="Hong S.-Y."/>
            <person name="Cho K."/>
            <person name="Sohn K.H."/>
        </authorList>
    </citation>
    <scope>NUCLEOTIDE SEQUENCE</scope>
    <source>
        <strain evidence="1">KR_1_A1</strain>
        <strain evidence="2">KR_2_A2</strain>
    </source>
</reference>
<evidence type="ECO:0000313" key="1">
    <source>
        <dbReference type="EMBL" id="KAF4045158.1"/>
    </source>
</evidence>
<keyword evidence="3" id="KW-1185">Reference proteome</keyword>
<dbReference type="EMBL" id="WSZM01000055">
    <property type="protein sequence ID" value="KAF4045158.1"/>
    <property type="molecule type" value="Genomic_DNA"/>
</dbReference>
<name>A0A833T881_PHYIN</name>
<comment type="caution">
    <text evidence="1">The sequence shown here is derived from an EMBL/GenBank/DDBJ whole genome shotgun (WGS) entry which is preliminary data.</text>
</comment>
<organism evidence="1 3">
    <name type="scientific">Phytophthora infestans</name>
    <name type="common">Potato late blight agent</name>
    <name type="synonym">Botrytis infestans</name>
    <dbReference type="NCBI Taxonomy" id="4787"/>
    <lineage>
        <taxon>Eukaryota</taxon>
        <taxon>Sar</taxon>
        <taxon>Stramenopiles</taxon>
        <taxon>Oomycota</taxon>
        <taxon>Peronosporomycetes</taxon>
        <taxon>Peronosporales</taxon>
        <taxon>Peronosporaceae</taxon>
        <taxon>Phytophthora</taxon>
    </lineage>
</organism>
<dbReference type="EMBL" id="JAACNO010000105">
    <property type="protein sequence ID" value="KAF4149966.1"/>
    <property type="molecule type" value="Genomic_DNA"/>
</dbReference>
<gene>
    <name evidence="1" type="ORF">GN244_ATG02542</name>
    <name evidence="2" type="ORF">GN958_ATG00905</name>
</gene>
<sequence length="287" mass="32737">MEKHGRAATNNQASESPPRKVAKVISVCDYCDKQFTARGLSMHQKKCAKKQECDKAAAKKTRSYRFSFINEAIHEEILSFLNNQTLTKMQMITGDHFQQCNSSLARYCCKCENDSPVVRHSLCRQCLSDSKHQFNGRIAKRCAKDKFGMREVHFNSIDKPDTYPYYSCKTLEDYMLSTFGSKKEWLLQIAKVDIRKKKTRSTRRQNRERKYALKRAALGFAAFVRAIGFKGADEEVLEKCKQRFVVLEAKLEERGLFLRDDSVPCKIFVTTGHGSVEAVVDAVAGTA</sequence>
<dbReference type="AlphaFoldDB" id="A0A833T881"/>